<keyword evidence="2" id="KW-1185">Reference proteome</keyword>
<evidence type="ECO:0000313" key="1">
    <source>
        <dbReference type="EMBL" id="VDM64091.1"/>
    </source>
</evidence>
<dbReference type="AlphaFoldDB" id="A0A0R3Q0P0"/>
<dbReference type="EMBL" id="UYYA01005069">
    <property type="protein sequence ID" value="VDM64091.1"/>
    <property type="molecule type" value="Genomic_DNA"/>
</dbReference>
<reference evidence="3" key="1">
    <citation type="submission" date="2017-02" db="UniProtKB">
        <authorList>
            <consortium name="WormBaseParasite"/>
        </authorList>
    </citation>
    <scope>IDENTIFICATION</scope>
</reference>
<dbReference type="WBParaSite" id="ACOC_0001250501-mRNA-1">
    <property type="protein sequence ID" value="ACOC_0001250501-mRNA-1"/>
    <property type="gene ID" value="ACOC_0001250501"/>
</dbReference>
<evidence type="ECO:0000313" key="3">
    <source>
        <dbReference type="WBParaSite" id="ACOC_0001250501-mRNA-1"/>
    </source>
</evidence>
<organism evidence="3">
    <name type="scientific">Angiostrongylus costaricensis</name>
    <name type="common">Nematode worm</name>
    <dbReference type="NCBI Taxonomy" id="334426"/>
    <lineage>
        <taxon>Eukaryota</taxon>
        <taxon>Metazoa</taxon>
        <taxon>Ecdysozoa</taxon>
        <taxon>Nematoda</taxon>
        <taxon>Chromadorea</taxon>
        <taxon>Rhabditida</taxon>
        <taxon>Rhabditina</taxon>
        <taxon>Rhabditomorpha</taxon>
        <taxon>Strongyloidea</taxon>
        <taxon>Metastrongylidae</taxon>
        <taxon>Angiostrongylus</taxon>
    </lineage>
</organism>
<gene>
    <name evidence="1" type="ORF">ACOC_LOCUS12506</name>
</gene>
<reference evidence="1 2" key="2">
    <citation type="submission" date="2018-11" db="EMBL/GenBank/DDBJ databases">
        <authorList>
            <consortium name="Pathogen Informatics"/>
        </authorList>
    </citation>
    <scope>NUCLEOTIDE SEQUENCE [LARGE SCALE GENOMIC DNA]</scope>
    <source>
        <strain evidence="1 2">Costa Rica</strain>
    </source>
</reference>
<proteinExistence type="predicted"/>
<evidence type="ECO:0000313" key="2">
    <source>
        <dbReference type="Proteomes" id="UP000267027"/>
    </source>
</evidence>
<protein>
    <submittedName>
        <fullName evidence="1 3">Uncharacterized protein</fullName>
    </submittedName>
</protein>
<accession>A0A0R3Q0P0</accession>
<dbReference type="Proteomes" id="UP000267027">
    <property type="component" value="Unassembled WGS sequence"/>
</dbReference>
<name>A0A0R3Q0P0_ANGCS</name>
<dbReference type="OrthoDB" id="5827554at2759"/>
<sequence length="131" mass="15165">MRCRLYNVSMVGGPHHSSFISQRRLCVTDETLLAWIIAHLFINLFALRQKERRLTRYLTSETTTVMHCGLSSSLICSMMAEYYFSLKPGSPCYVYQVLTTGNPVCMRKIWSLYRSCSSKRQQIKLDSESHV</sequence>